<dbReference type="Pfam" id="PF18451">
    <property type="entry name" value="CdiA_C"/>
    <property type="match status" value="1"/>
</dbReference>
<accession>A0AAD0P1S6</accession>
<dbReference type="InterPro" id="IPR040559">
    <property type="entry name" value="CdiA_C"/>
</dbReference>
<dbReference type="Gene3D" id="3.40.1350.120">
    <property type="match status" value="1"/>
</dbReference>
<gene>
    <name evidence="2" type="ORF">CD191_06930</name>
</gene>
<sequence>MGNSSYVDLTSLTQIQLTAIITDNNQPKATKQAAMDEIVRRNFLLIENGAYIAANGVKSAVNSIKGFLSSEKAVKMGKFIGSMDGLTNAERQVIGDLVGQGKTVEVIQKTTSSKTPDFLVNGIKTELKTLENANINTGITRIQKGFKQGAQTVIIDGRNAGVTESQAYEIINRAKGTYSNKTLPGTVEIWITGGKITFP</sequence>
<evidence type="ECO:0000313" key="3">
    <source>
        <dbReference type="Proteomes" id="UP000249163"/>
    </source>
</evidence>
<feature type="domain" description="tRNA nuclease CdiA C-terminal" evidence="1">
    <location>
        <begin position="114"/>
        <end position="196"/>
    </location>
</feature>
<evidence type="ECO:0000313" key="2">
    <source>
        <dbReference type="EMBL" id="AWV32369.1"/>
    </source>
</evidence>
<organism evidence="2 3">
    <name type="scientific">Paenibacillus odorifer</name>
    <dbReference type="NCBI Taxonomy" id="189426"/>
    <lineage>
        <taxon>Bacteria</taxon>
        <taxon>Bacillati</taxon>
        <taxon>Bacillota</taxon>
        <taxon>Bacilli</taxon>
        <taxon>Bacillales</taxon>
        <taxon>Paenibacillaceae</taxon>
        <taxon>Paenibacillus</taxon>
    </lineage>
</organism>
<dbReference type="Proteomes" id="UP000249163">
    <property type="component" value="Chromosome"/>
</dbReference>
<protein>
    <recommendedName>
        <fullName evidence="1">tRNA nuclease CdiA C-terminal domain-containing protein</fullName>
    </recommendedName>
</protein>
<proteinExistence type="predicted"/>
<dbReference type="EMBL" id="CP021965">
    <property type="protein sequence ID" value="AWV32369.1"/>
    <property type="molecule type" value="Genomic_DNA"/>
</dbReference>
<name>A0AAD0P1S6_9BACL</name>
<reference evidence="2 3" key="1">
    <citation type="submission" date="2017-06" db="EMBL/GenBank/DDBJ databases">
        <title>Complete genome sequence of Paenibacillus odorifer CBA7130.</title>
        <authorList>
            <person name="Nam Y.-D."/>
            <person name="Kang J."/>
            <person name="Chung W.-H."/>
        </authorList>
    </citation>
    <scope>NUCLEOTIDE SEQUENCE [LARGE SCALE GENOMIC DNA]</scope>
    <source>
        <strain evidence="2 3">CBA7130</strain>
    </source>
</reference>
<evidence type="ECO:0000259" key="1">
    <source>
        <dbReference type="Pfam" id="PF18451"/>
    </source>
</evidence>
<dbReference type="AlphaFoldDB" id="A0AAD0P1S6"/>